<evidence type="ECO:0000256" key="4">
    <source>
        <dbReference type="ARBA" id="ARBA00022475"/>
    </source>
</evidence>
<comment type="catalytic activity">
    <reaction evidence="13">
        <text>(5Z,8Z,11Z,14Z)-eicosatetraenoyl-CoA + H2O = (5Z,8Z,11Z,14Z)-eicosatetraenoate + CoA + H(+)</text>
        <dbReference type="Rhea" id="RHEA:40151"/>
        <dbReference type="ChEBI" id="CHEBI:15377"/>
        <dbReference type="ChEBI" id="CHEBI:15378"/>
        <dbReference type="ChEBI" id="CHEBI:32395"/>
        <dbReference type="ChEBI" id="CHEBI:57287"/>
        <dbReference type="ChEBI" id="CHEBI:57368"/>
    </reaction>
    <physiologicalReaction direction="left-to-right" evidence="13">
        <dbReference type="Rhea" id="RHEA:40152"/>
    </physiologicalReaction>
</comment>
<gene>
    <name evidence="25" type="ORF">B8W69_19385</name>
</gene>
<evidence type="ECO:0000256" key="10">
    <source>
        <dbReference type="ARBA" id="ARBA00023098"/>
    </source>
</evidence>
<comment type="caution">
    <text evidence="25">The sequence shown here is derived from an EMBL/GenBank/DDBJ whole genome shotgun (WGS) entry which is preliminary data.</text>
</comment>
<reference evidence="25 26" key="1">
    <citation type="submission" date="2017-04" db="EMBL/GenBank/DDBJ databases">
        <title>The new phylogeny of genus Mycobacterium.</title>
        <authorList>
            <person name="Tortoli E."/>
            <person name="Trovato A."/>
            <person name="Cirillo D.M."/>
        </authorList>
    </citation>
    <scope>NUCLEOTIDE SEQUENCE [LARGE SCALE GENOMIC DNA]</scope>
    <source>
        <strain evidence="25 26">DSM 45247</strain>
    </source>
</reference>
<evidence type="ECO:0000256" key="21">
    <source>
        <dbReference type="ARBA" id="ARBA00047969"/>
    </source>
</evidence>
<keyword evidence="12" id="KW-0966">Cell projection</keyword>
<comment type="catalytic activity">
    <reaction evidence="20">
        <text>hexadecanoyl-CoA + H2O = hexadecanoate + CoA + H(+)</text>
        <dbReference type="Rhea" id="RHEA:16645"/>
        <dbReference type="ChEBI" id="CHEBI:7896"/>
        <dbReference type="ChEBI" id="CHEBI:15377"/>
        <dbReference type="ChEBI" id="CHEBI:15378"/>
        <dbReference type="ChEBI" id="CHEBI:57287"/>
        <dbReference type="ChEBI" id="CHEBI:57379"/>
        <dbReference type="EC" id="3.1.2.2"/>
    </reaction>
    <physiologicalReaction direction="left-to-right" evidence="20">
        <dbReference type="Rhea" id="RHEA:16646"/>
    </physiologicalReaction>
</comment>
<name>A0A1X2KUV0_9MYCO</name>
<comment type="similarity">
    <text evidence="15">Belongs to the THEM4/THEM5 thioesterase family.</text>
</comment>
<dbReference type="InterPro" id="IPR029069">
    <property type="entry name" value="HotDog_dom_sf"/>
</dbReference>
<organism evidence="25 26">
    <name type="scientific">Mycolicibacterium vulneris</name>
    <dbReference type="NCBI Taxonomy" id="547163"/>
    <lineage>
        <taxon>Bacteria</taxon>
        <taxon>Bacillati</taxon>
        <taxon>Actinomycetota</taxon>
        <taxon>Actinomycetes</taxon>
        <taxon>Mycobacteriales</taxon>
        <taxon>Mycobacteriaceae</taxon>
        <taxon>Mycolicibacterium</taxon>
    </lineage>
</organism>
<comment type="catalytic activity">
    <reaction evidence="21">
        <text>decanoyl-CoA + H2O = decanoate + CoA + H(+)</text>
        <dbReference type="Rhea" id="RHEA:40059"/>
        <dbReference type="ChEBI" id="CHEBI:15377"/>
        <dbReference type="ChEBI" id="CHEBI:15378"/>
        <dbReference type="ChEBI" id="CHEBI:27689"/>
        <dbReference type="ChEBI" id="CHEBI:57287"/>
        <dbReference type="ChEBI" id="CHEBI:61430"/>
    </reaction>
    <physiologicalReaction direction="left-to-right" evidence="21">
        <dbReference type="Rhea" id="RHEA:40060"/>
    </physiologicalReaction>
</comment>
<comment type="catalytic activity">
    <reaction evidence="19">
        <text>octanoyl-CoA + H2O = octanoate + CoA + H(+)</text>
        <dbReference type="Rhea" id="RHEA:30143"/>
        <dbReference type="ChEBI" id="CHEBI:15377"/>
        <dbReference type="ChEBI" id="CHEBI:15378"/>
        <dbReference type="ChEBI" id="CHEBI:25646"/>
        <dbReference type="ChEBI" id="CHEBI:57287"/>
        <dbReference type="ChEBI" id="CHEBI:57386"/>
    </reaction>
    <physiologicalReaction direction="left-to-right" evidence="19">
        <dbReference type="Rhea" id="RHEA:30144"/>
    </physiologicalReaction>
</comment>
<comment type="catalytic activity">
    <reaction evidence="14">
        <text>(9Z)-octadecenoyl-CoA + H2O = (9Z)-octadecenoate + CoA + H(+)</text>
        <dbReference type="Rhea" id="RHEA:40139"/>
        <dbReference type="ChEBI" id="CHEBI:15377"/>
        <dbReference type="ChEBI" id="CHEBI:15378"/>
        <dbReference type="ChEBI" id="CHEBI:30823"/>
        <dbReference type="ChEBI" id="CHEBI:57287"/>
        <dbReference type="ChEBI" id="CHEBI:57387"/>
    </reaction>
    <physiologicalReaction direction="left-to-right" evidence="14">
        <dbReference type="Rhea" id="RHEA:40140"/>
    </physiologicalReaction>
</comment>
<evidence type="ECO:0000256" key="18">
    <source>
        <dbReference type="ARBA" id="ARBA00043210"/>
    </source>
</evidence>
<evidence type="ECO:0000256" key="14">
    <source>
        <dbReference type="ARBA" id="ARBA00037002"/>
    </source>
</evidence>
<dbReference type="EC" id="3.1.2.2" evidence="16"/>
<dbReference type="Pfam" id="PF03061">
    <property type="entry name" value="4HBT"/>
    <property type="match status" value="1"/>
</dbReference>
<evidence type="ECO:0000256" key="3">
    <source>
        <dbReference type="ARBA" id="ARBA00004632"/>
    </source>
</evidence>
<proteinExistence type="inferred from homology"/>
<evidence type="ECO:0000256" key="9">
    <source>
        <dbReference type="ARBA" id="ARBA00022946"/>
    </source>
</evidence>
<comment type="catalytic activity">
    <reaction evidence="23">
        <text>tetradecanoyl-CoA + H2O = tetradecanoate + CoA + H(+)</text>
        <dbReference type="Rhea" id="RHEA:40119"/>
        <dbReference type="ChEBI" id="CHEBI:15377"/>
        <dbReference type="ChEBI" id="CHEBI:15378"/>
        <dbReference type="ChEBI" id="CHEBI:30807"/>
        <dbReference type="ChEBI" id="CHEBI:57287"/>
        <dbReference type="ChEBI" id="CHEBI:57385"/>
    </reaction>
    <physiologicalReaction direction="left-to-right" evidence="23">
        <dbReference type="Rhea" id="RHEA:40120"/>
    </physiologicalReaction>
</comment>
<keyword evidence="4" id="KW-1003">Cell membrane</keyword>
<feature type="domain" description="Thioesterase" evidence="24">
    <location>
        <begin position="106"/>
        <end position="178"/>
    </location>
</feature>
<dbReference type="GO" id="GO:0006631">
    <property type="term" value="P:fatty acid metabolic process"/>
    <property type="evidence" value="ECO:0007669"/>
    <property type="project" value="UniProtKB-KW"/>
</dbReference>
<evidence type="ECO:0000256" key="11">
    <source>
        <dbReference type="ARBA" id="ARBA00023136"/>
    </source>
</evidence>
<evidence type="ECO:0000256" key="6">
    <source>
        <dbReference type="ARBA" id="ARBA00022703"/>
    </source>
</evidence>
<evidence type="ECO:0000256" key="20">
    <source>
        <dbReference type="ARBA" id="ARBA00047734"/>
    </source>
</evidence>
<accession>A0A1X2KUV0</accession>
<evidence type="ECO:0000256" key="19">
    <source>
        <dbReference type="ARBA" id="ARBA00047588"/>
    </source>
</evidence>
<evidence type="ECO:0000256" key="15">
    <source>
        <dbReference type="ARBA" id="ARBA00038456"/>
    </source>
</evidence>
<evidence type="ECO:0000256" key="5">
    <source>
        <dbReference type="ARBA" id="ARBA00022490"/>
    </source>
</evidence>
<protein>
    <recommendedName>
        <fullName evidence="17">Acyl-coenzyme A thioesterase THEM4</fullName>
        <ecNumber evidence="16">3.1.2.2</ecNumber>
    </recommendedName>
    <alternativeName>
        <fullName evidence="18">Thioesterase superfamily member 4</fullName>
    </alternativeName>
</protein>
<dbReference type="CDD" id="cd03443">
    <property type="entry name" value="PaaI_thioesterase"/>
    <property type="match status" value="1"/>
</dbReference>
<dbReference type="InterPro" id="IPR052365">
    <property type="entry name" value="THEM4/THEM5_acyl-CoA_thioest"/>
</dbReference>
<evidence type="ECO:0000256" key="2">
    <source>
        <dbReference type="ARBA" id="ARBA00004496"/>
    </source>
</evidence>
<sequence>MTDTLRERLAQSVRRLIDVTIRSEADEAAVAHALALVDQTVNLLSTRLMPGSFGVRTDSDGRTVVAGNVAIGLHNPIAPPLVVQQDTEGGVHADVHLGAGYEGPPGHVHGGMCALILDHVLGATAHQPNKPAYTGTITVRYLRPTRLGALRAEARVERIDGSKTYATGHLSNVDGVTVEAEGVFITPREHLGLGEPEPLSDTTR</sequence>
<keyword evidence="6" id="KW-0053">Apoptosis</keyword>
<evidence type="ECO:0000256" key="12">
    <source>
        <dbReference type="ARBA" id="ARBA00023273"/>
    </source>
</evidence>
<evidence type="ECO:0000256" key="16">
    <source>
        <dbReference type="ARBA" id="ARBA00038848"/>
    </source>
</evidence>
<dbReference type="PANTHER" id="PTHR12418">
    <property type="entry name" value="ACYL-COENZYME A THIOESTERASE THEM4"/>
    <property type="match status" value="1"/>
</dbReference>
<dbReference type="OrthoDB" id="5242242at2"/>
<evidence type="ECO:0000256" key="23">
    <source>
        <dbReference type="ARBA" id="ARBA00048180"/>
    </source>
</evidence>
<dbReference type="SUPFAM" id="SSF54637">
    <property type="entry name" value="Thioesterase/thiol ester dehydrase-isomerase"/>
    <property type="match status" value="1"/>
</dbReference>
<evidence type="ECO:0000256" key="8">
    <source>
        <dbReference type="ARBA" id="ARBA00022832"/>
    </source>
</evidence>
<evidence type="ECO:0000256" key="13">
    <source>
        <dbReference type="ARBA" id="ARBA00035852"/>
    </source>
</evidence>
<keyword evidence="7" id="KW-0378">Hydrolase</keyword>
<dbReference type="Gene3D" id="3.10.129.10">
    <property type="entry name" value="Hotdog Thioesterase"/>
    <property type="match status" value="1"/>
</dbReference>
<dbReference type="Proteomes" id="UP000242320">
    <property type="component" value="Unassembled WGS sequence"/>
</dbReference>
<dbReference type="GO" id="GO:0016787">
    <property type="term" value="F:hydrolase activity"/>
    <property type="evidence" value="ECO:0007669"/>
    <property type="project" value="UniProtKB-KW"/>
</dbReference>
<comment type="subcellular location">
    <subcellularLocation>
        <location evidence="3">Cell projection</location>
        <location evidence="3">Ruffle membrane</location>
    </subcellularLocation>
    <subcellularLocation>
        <location evidence="2">Cytoplasm</location>
    </subcellularLocation>
    <subcellularLocation>
        <location evidence="1">Membrane</location>
        <topology evidence="1">Peripheral membrane protein</topology>
    </subcellularLocation>
</comment>
<evidence type="ECO:0000256" key="17">
    <source>
        <dbReference type="ARBA" id="ARBA00040123"/>
    </source>
</evidence>
<keyword evidence="9" id="KW-0809">Transit peptide</keyword>
<keyword evidence="26" id="KW-1185">Reference proteome</keyword>
<evidence type="ECO:0000313" key="26">
    <source>
        <dbReference type="Proteomes" id="UP000242320"/>
    </source>
</evidence>
<dbReference type="AlphaFoldDB" id="A0A1X2KUV0"/>
<evidence type="ECO:0000256" key="22">
    <source>
        <dbReference type="ARBA" id="ARBA00048074"/>
    </source>
</evidence>
<evidence type="ECO:0000256" key="7">
    <source>
        <dbReference type="ARBA" id="ARBA00022801"/>
    </source>
</evidence>
<dbReference type="EMBL" id="NCXM01000020">
    <property type="protein sequence ID" value="OSC25442.1"/>
    <property type="molecule type" value="Genomic_DNA"/>
</dbReference>
<comment type="catalytic activity">
    <reaction evidence="22">
        <text>dodecanoyl-CoA + H2O = dodecanoate + CoA + H(+)</text>
        <dbReference type="Rhea" id="RHEA:30135"/>
        <dbReference type="ChEBI" id="CHEBI:15377"/>
        <dbReference type="ChEBI" id="CHEBI:15378"/>
        <dbReference type="ChEBI" id="CHEBI:18262"/>
        <dbReference type="ChEBI" id="CHEBI:57287"/>
        <dbReference type="ChEBI" id="CHEBI:57375"/>
    </reaction>
    <physiologicalReaction direction="left-to-right" evidence="22">
        <dbReference type="Rhea" id="RHEA:30136"/>
    </physiologicalReaction>
</comment>
<evidence type="ECO:0000259" key="24">
    <source>
        <dbReference type="Pfam" id="PF03061"/>
    </source>
</evidence>
<keyword evidence="11" id="KW-0472">Membrane</keyword>
<dbReference type="InterPro" id="IPR006683">
    <property type="entry name" value="Thioestr_dom"/>
</dbReference>
<dbReference type="PANTHER" id="PTHR12418:SF19">
    <property type="entry name" value="ACYL-COENZYME A THIOESTERASE THEM4"/>
    <property type="match status" value="1"/>
</dbReference>
<dbReference type="GO" id="GO:0016020">
    <property type="term" value="C:membrane"/>
    <property type="evidence" value="ECO:0007669"/>
    <property type="project" value="UniProtKB-SubCell"/>
</dbReference>
<evidence type="ECO:0000313" key="25">
    <source>
        <dbReference type="EMBL" id="OSC25442.1"/>
    </source>
</evidence>
<keyword evidence="8" id="KW-0276">Fatty acid metabolism</keyword>
<evidence type="ECO:0000256" key="1">
    <source>
        <dbReference type="ARBA" id="ARBA00004170"/>
    </source>
</evidence>
<dbReference type="RefSeq" id="WP_085291394.1">
    <property type="nucleotide sequence ID" value="NZ_NCXM01000020.1"/>
</dbReference>
<keyword evidence="5" id="KW-0963">Cytoplasm</keyword>
<keyword evidence="10" id="KW-0443">Lipid metabolism</keyword>
<dbReference type="GO" id="GO:0005737">
    <property type="term" value="C:cytoplasm"/>
    <property type="evidence" value="ECO:0007669"/>
    <property type="project" value="UniProtKB-SubCell"/>
</dbReference>